<evidence type="ECO:0000313" key="2">
    <source>
        <dbReference type="EMBL" id="GMH02067.1"/>
    </source>
</evidence>
<gene>
    <name evidence="2" type="ORF">Nepgr_003906</name>
</gene>
<protein>
    <submittedName>
        <fullName evidence="2">Uncharacterized protein</fullName>
    </submittedName>
</protein>
<dbReference type="AlphaFoldDB" id="A0AAD3XEF0"/>
<reference evidence="2" key="1">
    <citation type="submission" date="2023-05" db="EMBL/GenBank/DDBJ databases">
        <title>Nepenthes gracilis genome sequencing.</title>
        <authorList>
            <person name="Fukushima K."/>
        </authorList>
    </citation>
    <scope>NUCLEOTIDE SEQUENCE</scope>
    <source>
        <strain evidence="2">SING2019-196</strain>
    </source>
</reference>
<organism evidence="2 3">
    <name type="scientific">Nepenthes gracilis</name>
    <name type="common">Slender pitcher plant</name>
    <dbReference type="NCBI Taxonomy" id="150966"/>
    <lineage>
        <taxon>Eukaryota</taxon>
        <taxon>Viridiplantae</taxon>
        <taxon>Streptophyta</taxon>
        <taxon>Embryophyta</taxon>
        <taxon>Tracheophyta</taxon>
        <taxon>Spermatophyta</taxon>
        <taxon>Magnoliopsida</taxon>
        <taxon>eudicotyledons</taxon>
        <taxon>Gunneridae</taxon>
        <taxon>Pentapetalae</taxon>
        <taxon>Caryophyllales</taxon>
        <taxon>Nepenthaceae</taxon>
        <taxon>Nepenthes</taxon>
    </lineage>
</organism>
<name>A0AAD3XEF0_NEPGR</name>
<feature type="region of interest" description="Disordered" evidence="1">
    <location>
        <begin position="1"/>
        <end position="53"/>
    </location>
</feature>
<dbReference type="EMBL" id="BSYO01000003">
    <property type="protein sequence ID" value="GMH02067.1"/>
    <property type="molecule type" value="Genomic_DNA"/>
</dbReference>
<comment type="caution">
    <text evidence="2">The sequence shown here is derived from an EMBL/GenBank/DDBJ whole genome shotgun (WGS) entry which is preliminary data.</text>
</comment>
<evidence type="ECO:0000313" key="3">
    <source>
        <dbReference type="Proteomes" id="UP001279734"/>
    </source>
</evidence>
<accession>A0AAD3XEF0</accession>
<evidence type="ECO:0000256" key="1">
    <source>
        <dbReference type="SAM" id="MobiDB-lite"/>
    </source>
</evidence>
<sequence>MADQRPAYQSHEFPNICGINPPTIPPKIAGRLRNPTSQPNHSNLNKPPSDTKQSALRQQTANMANSQASIIAVEDAPSSKVVRFAPEIMSSEAPNCASRSRKMSPCSDICHPIVFRKPYLSLMDSMEALVATVPKLAPSPLAPPGGAHGKVVVNPLSNFDVVSVCHYDAPAEDVAPSTNGSCNRGVVKDPVLVDSQTPLNDAMSSLDVLPIPECCYCSFVLLQIYHADLACLLSSRLGMLLLI</sequence>
<feature type="compositionally biased region" description="Polar residues" evidence="1">
    <location>
        <begin position="34"/>
        <end position="53"/>
    </location>
</feature>
<proteinExistence type="predicted"/>
<keyword evidence="3" id="KW-1185">Reference proteome</keyword>
<dbReference type="Proteomes" id="UP001279734">
    <property type="component" value="Unassembled WGS sequence"/>
</dbReference>